<accession>A0ABY6CJM9</accession>
<evidence type="ECO:0008006" key="4">
    <source>
        <dbReference type="Google" id="ProtNLM"/>
    </source>
</evidence>
<gene>
    <name evidence="2" type="ORF">N6H18_10230</name>
</gene>
<reference evidence="2" key="1">
    <citation type="submission" date="2022-09" db="EMBL/GenBank/DDBJ databases">
        <title>Comparative genomics and taxonomic characterization of three novel marine species of genus Reichenbachiella exhibiting antioxidant and polysaccharide degradation activities.</title>
        <authorList>
            <person name="Muhammad N."/>
            <person name="Lee Y.-J."/>
            <person name="Ko J."/>
            <person name="Kim S.-G."/>
        </authorList>
    </citation>
    <scope>NUCLEOTIDE SEQUENCE</scope>
    <source>
        <strain evidence="2">BKB1-1</strain>
    </source>
</reference>
<name>A0ABY6CJM9_9BACT</name>
<keyword evidence="1" id="KW-1133">Transmembrane helix</keyword>
<evidence type="ECO:0000313" key="2">
    <source>
        <dbReference type="EMBL" id="UXP30729.1"/>
    </source>
</evidence>
<dbReference type="RefSeq" id="WP_262308175.1">
    <property type="nucleotide sequence ID" value="NZ_CP106679.1"/>
</dbReference>
<evidence type="ECO:0000313" key="3">
    <source>
        <dbReference type="Proteomes" id="UP001065174"/>
    </source>
</evidence>
<proteinExistence type="predicted"/>
<keyword evidence="1" id="KW-0472">Membrane</keyword>
<sequence length="145" mass="16762">MIVSKPKISTLFSVSVFITIALGLFVYGILNINDAESKIGWYLLIYTSGPIGIVVLLKILMGVKIMKIAKEKFELNMPFQFKRLKFESKELEKWSHSSIKTMGGKYEEITWRLKSGKEFGLSKQENTEFDKVLRYMKKKLKKIEA</sequence>
<organism evidence="2 3">
    <name type="scientific">Reichenbachiella agarivorans</name>
    <dbReference type="NCBI Taxonomy" id="2979464"/>
    <lineage>
        <taxon>Bacteria</taxon>
        <taxon>Pseudomonadati</taxon>
        <taxon>Bacteroidota</taxon>
        <taxon>Cytophagia</taxon>
        <taxon>Cytophagales</taxon>
        <taxon>Reichenbachiellaceae</taxon>
        <taxon>Reichenbachiella</taxon>
    </lineage>
</organism>
<feature type="transmembrane region" description="Helical" evidence="1">
    <location>
        <begin position="12"/>
        <end position="33"/>
    </location>
</feature>
<keyword evidence="1" id="KW-0812">Transmembrane</keyword>
<dbReference type="EMBL" id="CP106679">
    <property type="protein sequence ID" value="UXP30729.1"/>
    <property type="molecule type" value="Genomic_DNA"/>
</dbReference>
<evidence type="ECO:0000256" key="1">
    <source>
        <dbReference type="SAM" id="Phobius"/>
    </source>
</evidence>
<keyword evidence="3" id="KW-1185">Reference proteome</keyword>
<dbReference type="Proteomes" id="UP001065174">
    <property type="component" value="Chromosome"/>
</dbReference>
<feature type="transmembrane region" description="Helical" evidence="1">
    <location>
        <begin position="39"/>
        <end position="60"/>
    </location>
</feature>
<protein>
    <recommendedName>
        <fullName evidence="4">PH domain-containing protein</fullName>
    </recommendedName>
</protein>